<keyword evidence="2" id="KW-0804">Transcription</keyword>
<dbReference type="InterPro" id="IPR003690">
    <property type="entry name" value="MTERF"/>
</dbReference>
<evidence type="ECO:0000256" key="1">
    <source>
        <dbReference type="ARBA" id="ARBA00007692"/>
    </source>
</evidence>
<evidence type="ECO:0000256" key="3">
    <source>
        <dbReference type="ARBA" id="ARBA00022946"/>
    </source>
</evidence>
<dbReference type="InterPro" id="IPR038538">
    <property type="entry name" value="MTERF_sf"/>
</dbReference>
<keyword evidence="2" id="KW-0806">Transcription termination</keyword>
<dbReference type="AlphaFoldDB" id="A0A9W6BY33"/>
<dbReference type="PANTHER" id="PTHR13068:SF219">
    <property type="entry name" value="MITOCHONDRIAL TRANSCRIPTION TERMINATION FACTOR FAMILY PROTEIN"/>
    <property type="match status" value="1"/>
</dbReference>
<dbReference type="GO" id="GO:0006353">
    <property type="term" value="P:DNA-templated transcription termination"/>
    <property type="evidence" value="ECO:0007669"/>
    <property type="project" value="UniProtKB-KW"/>
</dbReference>
<dbReference type="GO" id="GO:0003676">
    <property type="term" value="F:nucleic acid binding"/>
    <property type="evidence" value="ECO:0007669"/>
    <property type="project" value="InterPro"/>
</dbReference>
<proteinExistence type="inferred from homology"/>
<keyword evidence="2" id="KW-0805">Transcription regulation</keyword>
<gene>
    <name evidence="5" type="primary">PLEST002125</name>
    <name evidence="5" type="ORF">PLESTB_001604700</name>
</gene>
<organism evidence="5 6">
    <name type="scientific">Pleodorina starrii</name>
    <dbReference type="NCBI Taxonomy" id="330485"/>
    <lineage>
        <taxon>Eukaryota</taxon>
        <taxon>Viridiplantae</taxon>
        <taxon>Chlorophyta</taxon>
        <taxon>core chlorophytes</taxon>
        <taxon>Chlorophyceae</taxon>
        <taxon>CS clade</taxon>
        <taxon>Chlamydomonadales</taxon>
        <taxon>Volvocaceae</taxon>
        <taxon>Pleodorina</taxon>
    </lineage>
</organism>
<dbReference type="SMART" id="SM00733">
    <property type="entry name" value="Mterf"/>
    <property type="match status" value="5"/>
</dbReference>
<protein>
    <submittedName>
        <fullName evidence="5">Uncharacterized protein</fullName>
    </submittedName>
</protein>
<dbReference type="Pfam" id="PF02536">
    <property type="entry name" value="mTERF"/>
    <property type="match status" value="1"/>
</dbReference>
<feature type="compositionally biased region" description="Low complexity" evidence="4">
    <location>
        <begin position="520"/>
        <end position="548"/>
    </location>
</feature>
<dbReference type="Gene3D" id="1.25.70.10">
    <property type="entry name" value="Transcription termination factor 3, mitochondrial"/>
    <property type="match status" value="2"/>
</dbReference>
<accession>A0A9W6BY33</accession>
<keyword evidence="3" id="KW-0809">Transit peptide</keyword>
<feature type="region of interest" description="Disordered" evidence="4">
    <location>
        <begin position="451"/>
        <end position="478"/>
    </location>
</feature>
<feature type="compositionally biased region" description="Basic and acidic residues" evidence="4">
    <location>
        <begin position="455"/>
        <end position="465"/>
    </location>
</feature>
<dbReference type="EMBL" id="BRXU01000034">
    <property type="protein sequence ID" value="GLC60368.1"/>
    <property type="molecule type" value="Genomic_DNA"/>
</dbReference>
<evidence type="ECO:0000313" key="5">
    <source>
        <dbReference type="EMBL" id="GLC60368.1"/>
    </source>
</evidence>
<evidence type="ECO:0000313" key="6">
    <source>
        <dbReference type="Proteomes" id="UP001165080"/>
    </source>
</evidence>
<feature type="compositionally biased region" description="Low complexity" evidence="4">
    <location>
        <begin position="466"/>
        <end position="478"/>
    </location>
</feature>
<keyword evidence="6" id="KW-1185">Reference proteome</keyword>
<sequence length="711" mass="73320">MLLSRQPVALPTIRNVDLDELAGVVKRPGPALHVKVDGHRIVERRATELRRLQRQFTGVVTRTARFQDDSLEAWRSESYVPARQRWCPRLERDVRAVCSEAGLSAAAASAVIDASRRGLVSQNPGVLLSRLLRFQDCLSQSLGRRGVLCVLRTAPSLLRYSPDSLGWNAEMLAALLPDGDAVAAAVRKAPMLLGASAITIWGNFEGLRRLLRLDHDAALRLVVRAPRLLLNSRGALEGRLEGLMLLAGGGATRRRVVAAVARQPALLGYFPGTLERNLRAAAAVLGVPFSRVQPLLLKQPALVMLARESLRQRVVQLRDAAGLHDAADLAAVVLRQPSLLTLSPETVRRKVDVVARVLGLEGRPEELRVVLRGAPQLLTLAADSIRGKAEMLREAAAPCAALATQLERAPPQTVAVWLCMSSRRYEHVRAVAMAEAEGRVGPAAAAAAAAGSEAGSRRLEPRVQSEGESALEEGVGAGAGRRVSADASGAAAAAAAAAAGSSGAGCGAPTGRRRGRPRRVPCGDSPEGPQPPAQRAQEEVAAAGAAAGAAVEAEGGEAAAERAGPRRPRLSLYALLRDAASADADPLAAAKASAATSHAAVIAAAAAAAAAAPQPAAPADAAQGSGVAAPVAEAAVHGTRPGRRKGAATAAAAAMAAAGEGAAAGSRVAPAAGDVREAAVDSGLGTAPGVVGLQPRRRLRLQRTLREALGL</sequence>
<dbReference type="Proteomes" id="UP001165080">
    <property type="component" value="Unassembled WGS sequence"/>
</dbReference>
<comment type="caution">
    <text evidence="5">The sequence shown here is derived from an EMBL/GenBank/DDBJ whole genome shotgun (WGS) entry which is preliminary data.</text>
</comment>
<evidence type="ECO:0000256" key="2">
    <source>
        <dbReference type="ARBA" id="ARBA00022472"/>
    </source>
</evidence>
<dbReference type="PANTHER" id="PTHR13068">
    <property type="entry name" value="CGI-12 PROTEIN-RELATED"/>
    <property type="match status" value="1"/>
</dbReference>
<name>A0A9W6BY33_9CHLO</name>
<dbReference type="OrthoDB" id="540646at2759"/>
<comment type="similarity">
    <text evidence="1">Belongs to the mTERF family.</text>
</comment>
<feature type="region of interest" description="Disordered" evidence="4">
    <location>
        <begin position="501"/>
        <end position="548"/>
    </location>
</feature>
<evidence type="ECO:0000256" key="4">
    <source>
        <dbReference type="SAM" id="MobiDB-lite"/>
    </source>
</evidence>
<reference evidence="5 6" key="1">
    <citation type="journal article" date="2023" name="Commun. Biol.">
        <title>Reorganization of the ancestral sex-determining regions during the evolution of trioecy in Pleodorina starrii.</title>
        <authorList>
            <person name="Takahashi K."/>
            <person name="Suzuki S."/>
            <person name="Kawai-Toyooka H."/>
            <person name="Yamamoto K."/>
            <person name="Hamaji T."/>
            <person name="Ootsuki R."/>
            <person name="Yamaguchi H."/>
            <person name="Kawachi M."/>
            <person name="Higashiyama T."/>
            <person name="Nozaki H."/>
        </authorList>
    </citation>
    <scope>NUCLEOTIDE SEQUENCE [LARGE SCALE GENOMIC DNA]</scope>
    <source>
        <strain evidence="5 6">NIES-4479</strain>
    </source>
</reference>